<reference evidence="1" key="1">
    <citation type="submission" date="2021-11" db="EMBL/GenBank/DDBJ databases">
        <title>Genome sequence.</title>
        <authorList>
            <person name="Sun Q."/>
        </authorList>
    </citation>
    <scope>NUCLEOTIDE SEQUENCE</scope>
    <source>
        <strain evidence="1">JC732</strain>
    </source>
</reference>
<keyword evidence="2" id="KW-1185">Reference proteome</keyword>
<dbReference type="Gene3D" id="2.40.50.240">
    <property type="entry name" value="NifT/FixU-like"/>
    <property type="match status" value="1"/>
</dbReference>
<dbReference type="AlphaFoldDB" id="A0A9X1MM11"/>
<dbReference type="Pfam" id="PF06988">
    <property type="entry name" value="NifT"/>
    <property type="match status" value="1"/>
</dbReference>
<evidence type="ECO:0000313" key="2">
    <source>
        <dbReference type="Proteomes" id="UP001139103"/>
    </source>
</evidence>
<proteinExistence type="predicted"/>
<evidence type="ECO:0000313" key="1">
    <source>
        <dbReference type="EMBL" id="MCC9628802.1"/>
    </source>
</evidence>
<comment type="caution">
    <text evidence="1">The sequence shown here is derived from an EMBL/GenBank/DDBJ whole genome shotgun (WGS) entry which is preliminary data.</text>
</comment>
<dbReference type="RefSeq" id="WP_230218278.1">
    <property type="nucleotide sequence ID" value="NZ_JAJKFT010000004.1"/>
</dbReference>
<name>A0A9X1MM11_9BACT</name>
<dbReference type="Proteomes" id="UP001139103">
    <property type="component" value="Unassembled WGS sequence"/>
</dbReference>
<dbReference type="InterPro" id="IPR009727">
    <property type="entry name" value="NifT"/>
</dbReference>
<accession>A0A9X1MM11</accession>
<organism evidence="1 2">
    <name type="scientific">Blastopirellula sediminis</name>
    <dbReference type="NCBI Taxonomy" id="2894196"/>
    <lineage>
        <taxon>Bacteria</taxon>
        <taxon>Pseudomonadati</taxon>
        <taxon>Planctomycetota</taxon>
        <taxon>Planctomycetia</taxon>
        <taxon>Pirellulales</taxon>
        <taxon>Pirellulaceae</taxon>
        <taxon>Blastopirellula</taxon>
    </lineage>
</organism>
<dbReference type="SUPFAM" id="SSF159203">
    <property type="entry name" value="NifT/FixU-like"/>
    <property type="match status" value="1"/>
</dbReference>
<protein>
    <submittedName>
        <fullName evidence="1">Nitrogen fixation protein NifT</fullName>
    </submittedName>
</protein>
<gene>
    <name evidence="1" type="primary">nifT</name>
    <name evidence="1" type="ORF">LOC68_10365</name>
</gene>
<dbReference type="NCBIfam" id="TIGR02934">
    <property type="entry name" value="nifT_nitrog"/>
    <property type="match status" value="1"/>
</dbReference>
<sequence length="76" mass="8653">MPKIMLRRTESGSISFYVPKKDLEAEVKTLEFSTPEKWGGEIELTDGSRFYVEPLNYEPKLPVTLRASRVGGMDDD</sequence>
<dbReference type="EMBL" id="JAJKFT010000004">
    <property type="protein sequence ID" value="MCC9628802.1"/>
    <property type="molecule type" value="Genomic_DNA"/>
</dbReference>
<dbReference type="GO" id="GO:0009399">
    <property type="term" value="P:nitrogen fixation"/>
    <property type="evidence" value="ECO:0007669"/>
    <property type="project" value="InterPro"/>
</dbReference>
<dbReference type="InterPro" id="IPR024044">
    <property type="entry name" value="NifT/FixU_barrel-like_dom_sf"/>
</dbReference>